<dbReference type="AlphaFoldDB" id="A0A7X3S7K7"/>
<organism evidence="2 3">
    <name type="scientific">Stappia sediminis</name>
    <dbReference type="NCBI Taxonomy" id="2692190"/>
    <lineage>
        <taxon>Bacteria</taxon>
        <taxon>Pseudomonadati</taxon>
        <taxon>Pseudomonadota</taxon>
        <taxon>Alphaproteobacteria</taxon>
        <taxon>Hyphomicrobiales</taxon>
        <taxon>Stappiaceae</taxon>
        <taxon>Stappia</taxon>
    </lineage>
</organism>
<dbReference type="InterPro" id="IPR014729">
    <property type="entry name" value="Rossmann-like_a/b/a_fold"/>
</dbReference>
<proteinExistence type="predicted"/>
<dbReference type="EMBL" id="WUMV01000003">
    <property type="protein sequence ID" value="MXN64862.1"/>
    <property type="molecule type" value="Genomic_DNA"/>
</dbReference>
<reference evidence="2 3" key="1">
    <citation type="submission" date="2019-12" db="EMBL/GenBank/DDBJ databases">
        <authorList>
            <person name="Li M."/>
        </authorList>
    </citation>
    <scope>NUCLEOTIDE SEQUENCE [LARGE SCALE GENOMIC DNA]</scope>
    <source>
        <strain evidence="2 3">GBMRC 2046</strain>
    </source>
</reference>
<dbReference type="GO" id="GO:0000270">
    <property type="term" value="P:peptidoglycan metabolic process"/>
    <property type="evidence" value="ECO:0007669"/>
    <property type="project" value="TreeGrafter"/>
</dbReference>
<dbReference type="PANTHER" id="PTHR30336">
    <property type="entry name" value="INNER MEMBRANE PROTEIN, PROBABLE PERMEASE"/>
    <property type="match status" value="1"/>
</dbReference>
<dbReference type="GO" id="GO:0005886">
    <property type="term" value="C:plasma membrane"/>
    <property type="evidence" value="ECO:0007669"/>
    <property type="project" value="TreeGrafter"/>
</dbReference>
<sequence length="203" mass="22432">MVFLTLAVFLGAGLVAGSFFRFASMVSEVSPPAVLSSDGIVVLTGGSDRITQALHLFKASEAKRLLISGVHPQTTREQIVRTTDSDMKLFECCVDLDRKALNTTDNARETAKWAHREGFSELLVVTSSYHMPRSLLELQAAMPDITLVPYPVVRDDLDVSHWYVDGATTRLLLREYVKYMVARFRTEARFDLGTTAAASLASD</sequence>
<evidence type="ECO:0000313" key="3">
    <source>
        <dbReference type="Proteomes" id="UP000433101"/>
    </source>
</evidence>
<gene>
    <name evidence="2" type="ORF">GR183_08075</name>
</gene>
<dbReference type="GO" id="GO:0043164">
    <property type="term" value="P:Gram-negative-bacterium-type cell wall biogenesis"/>
    <property type="evidence" value="ECO:0007669"/>
    <property type="project" value="TreeGrafter"/>
</dbReference>
<feature type="domain" description="DUF218" evidence="1">
    <location>
        <begin position="38"/>
        <end position="177"/>
    </location>
</feature>
<evidence type="ECO:0000313" key="2">
    <source>
        <dbReference type="EMBL" id="MXN64862.1"/>
    </source>
</evidence>
<evidence type="ECO:0000259" key="1">
    <source>
        <dbReference type="Pfam" id="PF02698"/>
    </source>
</evidence>
<name>A0A7X3S7K7_9HYPH</name>
<dbReference type="Gene3D" id="3.40.50.620">
    <property type="entry name" value="HUPs"/>
    <property type="match status" value="1"/>
</dbReference>
<dbReference type="PANTHER" id="PTHR30336:SF4">
    <property type="entry name" value="ENVELOPE BIOGENESIS FACTOR ELYC"/>
    <property type="match status" value="1"/>
</dbReference>
<dbReference type="InterPro" id="IPR003848">
    <property type="entry name" value="DUF218"/>
</dbReference>
<protein>
    <submittedName>
        <fullName evidence="2">YdcF family protein</fullName>
    </submittedName>
</protein>
<dbReference type="InterPro" id="IPR051599">
    <property type="entry name" value="Cell_Envelope_Assoc"/>
</dbReference>
<dbReference type="CDD" id="cd06259">
    <property type="entry name" value="YdcF-like"/>
    <property type="match status" value="1"/>
</dbReference>
<dbReference type="Pfam" id="PF02698">
    <property type="entry name" value="DUF218"/>
    <property type="match status" value="1"/>
</dbReference>
<comment type="caution">
    <text evidence="2">The sequence shown here is derived from an EMBL/GenBank/DDBJ whole genome shotgun (WGS) entry which is preliminary data.</text>
</comment>
<accession>A0A7X3S7K7</accession>
<keyword evidence="3" id="KW-1185">Reference proteome</keyword>
<dbReference type="Proteomes" id="UP000433101">
    <property type="component" value="Unassembled WGS sequence"/>
</dbReference>